<dbReference type="InterPro" id="IPR011701">
    <property type="entry name" value="MFS"/>
</dbReference>
<evidence type="ECO:0000256" key="3">
    <source>
        <dbReference type="ARBA" id="ARBA00022989"/>
    </source>
</evidence>
<evidence type="ECO:0000256" key="5">
    <source>
        <dbReference type="SAM" id="Phobius"/>
    </source>
</evidence>
<feature type="transmembrane region" description="Helical" evidence="5">
    <location>
        <begin position="282"/>
        <end position="299"/>
    </location>
</feature>
<proteinExistence type="predicted"/>
<feature type="transmembrane region" description="Helical" evidence="5">
    <location>
        <begin position="319"/>
        <end position="341"/>
    </location>
</feature>
<dbReference type="GO" id="GO:0005886">
    <property type="term" value="C:plasma membrane"/>
    <property type="evidence" value="ECO:0007669"/>
    <property type="project" value="TreeGrafter"/>
</dbReference>
<evidence type="ECO:0000256" key="4">
    <source>
        <dbReference type="ARBA" id="ARBA00023136"/>
    </source>
</evidence>
<evidence type="ECO:0000256" key="2">
    <source>
        <dbReference type="ARBA" id="ARBA00022692"/>
    </source>
</evidence>
<dbReference type="PANTHER" id="PTHR23501">
    <property type="entry name" value="MAJOR FACILITATOR SUPERFAMILY"/>
    <property type="match status" value="1"/>
</dbReference>
<feature type="transmembrane region" description="Helical" evidence="5">
    <location>
        <begin position="254"/>
        <end position="275"/>
    </location>
</feature>
<evidence type="ECO:0000313" key="6">
    <source>
        <dbReference type="EMBL" id="GMG25277.1"/>
    </source>
</evidence>
<dbReference type="Proteomes" id="UP001165205">
    <property type="component" value="Unassembled WGS sequence"/>
</dbReference>
<feature type="transmembrane region" description="Helical" evidence="5">
    <location>
        <begin position="393"/>
        <end position="411"/>
    </location>
</feature>
<keyword evidence="2 5" id="KW-0812">Transmembrane</keyword>
<dbReference type="Pfam" id="PF07690">
    <property type="entry name" value="MFS_1"/>
    <property type="match status" value="1"/>
</dbReference>
<protein>
    <submittedName>
        <fullName evidence="6">Unnamed protein product</fullName>
    </submittedName>
</protein>
<dbReference type="InterPro" id="IPR036259">
    <property type="entry name" value="MFS_trans_sf"/>
</dbReference>
<dbReference type="PANTHER" id="PTHR23501:SF149">
    <property type="entry name" value="MULTIDRUG TRANSPORTER, PUTATIVE (AFU_ORTHOLOGUE AFUA_5G10430)-RELATED"/>
    <property type="match status" value="1"/>
</dbReference>
<organism evidence="6 7">
    <name type="scientific">Aspergillus oryzae</name>
    <name type="common">Yellow koji mold</name>
    <dbReference type="NCBI Taxonomy" id="5062"/>
    <lineage>
        <taxon>Eukaryota</taxon>
        <taxon>Fungi</taxon>
        <taxon>Dikarya</taxon>
        <taxon>Ascomycota</taxon>
        <taxon>Pezizomycotina</taxon>
        <taxon>Eurotiomycetes</taxon>
        <taxon>Eurotiomycetidae</taxon>
        <taxon>Eurotiales</taxon>
        <taxon>Aspergillaceae</taxon>
        <taxon>Aspergillus</taxon>
        <taxon>Aspergillus subgen. Circumdati</taxon>
    </lineage>
</organism>
<evidence type="ECO:0000313" key="7">
    <source>
        <dbReference type="Proteomes" id="UP001165205"/>
    </source>
</evidence>
<dbReference type="Gene3D" id="1.20.1250.20">
    <property type="entry name" value="MFS general substrate transporter like domains"/>
    <property type="match status" value="1"/>
</dbReference>
<gene>
    <name evidence="6" type="ORF">Aory04_000234800</name>
</gene>
<dbReference type="EMBL" id="BSYA01000017">
    <property type="protein sequence ID" value="GMG25277.1"/>
    <property type="molecule type" value="Genomic_DNA"/>
</dbReference>
<dbReference type="GO" id="GO:0022857">
    <property type="term" value="F:transmembrane transporter activity"/>
    <property type="evidence" value="ECO:0007669"/>
    <property type="project" value="InterPro"/>
</dbReference>
<dbReference type="SUPFAM" id="SSF103473">
    <property type="entry name" value="MFS general substrate transporter"/>
    <property type="match status" value="1"/>
</dbReference>
<dbReference type="AlphaFoldDB" id="A0AAN4YBN8"/>
<keyword evidence="4 5" id="KW-0472">Membrane</keyword>
<feature type="transmembrane region" description="Helical" evidence="5">
    <location>
        <begin position="65"/>
        <end position="89"/>
    </location>
</feature>
<comment type="caution">
    <text evidence="6">The sequence shown here is derived from an EMBL/GenBank/DDBJ whole genome shotgun (WGS) entry which is preliminary data.</text>
</comment>
<accession>A0AAN4YBN8</accession>
<feature type="transmembrane region" description="Helical" evidence="5">
    <location>
        <begin position="228"/>
        <end position="248"/>
    </location>
</feature>
<name>A0AAN4YBN8_ASPOZ</name>
<evidence type="ECO:0000256" key="1">
    <source>
        <dbReference type="ARBA" id="ARBA00004141"/>
    </source>
</evidence>
<comment type="subcellular location">
    <subcellularLocation>
        <location evidence="1">Membrane</location>
        <topology evidence="1">Multi-pass membrane protein</topology>
    </subcellularLocation>
</comment>
<reference evidence="6" key="1">
    <citation type="submission" date="2023-04" db="EMBL/GenBank/DDBJ databases">
        <title>Aspergillus oryzae NBRC 4228.</title>
        <authorList>
            <person name="Ichikawa N."/>
            <person name="Sato H."/>
            <person name="Tonouchi N."/>
        </authorList>
    </citation>
    <scope>NUCLEOTIDE SEQUENCE</scope>
    <source>
        <strain evidence="6">NBRC 4228</strain>
    </source>
</reference>
<keyword evidence="3 5" id="KW-1133">Transmembrane helix</keyword>
<sequence length="416" mass="45770">MASTDAPPPYSIYNSTPTHKTEASSFECIGSGGGNLESQRWVVQPEDSSGGEENEPLWRPSFVDWLNILMLLLLSMMITIDGTILVSILPVCQILCVKLYTLSDEDEVLDSVTQDERSGCILVWDGISTSMRYYATLLHCTVRLRTAAVPNASGIRAVHCWDYNMLSLEQFRANNCRSCDPRNRCRRYNVGNVYITSRPDTAQRAAYLYCIPIYFQSAKLRSATSASITLIPITAAILPAAAVTGILITRFGYIHWPLWLSWIITAIATGCLISWDTSTTTVQWVFNLIAVGVGQGITLSSLNSCVQVLADPKDTSHAFAMYAFIRTVGMCVGVPVGGTIFSNRLKYHAHNLGPPDAIGRNVEGGIEVFKNMTATAEQVEAFKLAYARAFRNVAEVLTGLAVLGLIISMFVRRVRL</sequence>